<dbReference type="HOGENOM" id="CLU_020349_2_1_1"/>
<dbReference type="EMBL" id="KN818224">
    <property type="protein sequence ID" value="KIL70158.1"/>
    <property type="molecule type" value="Genomic_DNA"/>
</dbReference>
<dbReference type="PIRSF" id="PIRSF037207">
    <property type="entry name" value="ATE1_euk"/>
    <property type="match status" value="1"/>
</dbReference>
<evidence type="ECO:0000313" key="8">
    <source>
        <dbReference type="EMBL" id="KIL70158.1"/>
    </source>
</evidence>
<sequence length="353" mass="40621">MSEPSSSGFPSGRRSTTCGYCSPPAQRSAARSSYHSAGLDATQLSCKVYQQMIDRGWRRSGTFCYKPDLRYSCCPQYTIRLDASAFKPSKSQRKLVNRWNRYVLHGKDGEAMDVDEPKQHGHKTKNTSFSLATSIHAAELEFLTNEHPAHRLEVTLEPSSYSLEKYELYQKYQEEIHHDTHNTPSSFRRFLVHSPLVREPISYTMQSPPHLPKDYGSYHQLYRLDGELIAMAVIDILPSCVSSVYFLYDKQWENAMREASLAHEMKETGAPGMNYLYMGFYIFSCPKMRYKADYSPSYLADPVTYQWYPLKDCIPLLEKNRYACFSDPSLSIKGNRQPGTVHDSSRYVMVMVF</sequence>
<dbReference type="OrthoDB" id="74183at2759"/>
<evidence type="ECO:0000313" key="9">
    <source>
        <dbReference type="Proteomes" id="UP000054549"/>
    </source>
</evidence>
<dbReference type="InterPro" id="IPR007472">
    <property type="entry name" value="N-end_Aminoacyl_Trfase_C"/>
</dbReference>
<evidence type="ECO:0000259" key="6">
    <source>
        <dbReference type="Pfam" id="PF04376"/>
    </source>
</evidence>
<accession>A0A0C2XM15</accession>
<keyword evidence="9" id="KW-1185">Reference proteome</keyword>
<proteinExistence type="inferred from homology"/>
<comment type="catalytic activity">
    <reaction evidence="5">
        <text>an N-terminal L-alpha-aminoacyl-[protein] + L-arginyl-tRNA(Arg) = an N-terminal L-arginyl-L-aminoacyl-[protein] + tRNA(Arg) + H(+)</text>
        <dbReference type="Rhea" id="RHEA:10208"/>
        <dbReference type="Rhea" id="RHEA-COMP:9658"/>
        <dbReference type="Rhea" id="RHEA-COMP:9673"/>
        <dbReference type="Rhea" id="RHEA-COMP:10636"/>
        <dbReference type="Rhea" id="RHEA-COMP:10638"/>
        <dbReference type="ChEBI" id="CHEBI:15378"/>
        <dbReference type="ChEBI" id="CHEBI:78442"/>
        <dbReference type="ChEBI" id="CHEBI:78513"/>
        <dbReference type="ChEBI" id="CHEBI:78597"/>
        <dbReference type="ChEBI" id="CHEBI:83562"/>
        <dbReference type="EC" id="2.3.2.8"/>
    </reaction>
</comment>
<dbReference type="GO" id="GO:0005737">
    <property type="term" value="C:cytoplasm"/>
    <property type="evidence" value="ECO:0007669"/>
    <property type="project" value="TreeGrafter"/>
</dbReference>
<keyword evidence="4 5" id="KW-0012">Acyltransferase</keyword>
<keyword evidence="3 5" id="KW-0833">Ubl conjugation pathway</keyword>
<dbReference type="AlphaFoldDB" id="A0A0C2XM15"/>
<dbReference type="FunCoup" id="A0A0C2XM15">
    <property type="interactions" value="683"/>
</dbReference>
<evidence type="ECO:0000256" key="1">
    <source>
        <dbReference type="ARBA" id="ARBA00009991"/>
    </source>
</evidence>
<dbReference type="Pfam" id="PF04376">
    <property type="entry name" value="ATE_N"/>
    <property type="match status" value="1"/>
</dbReference>
<dbReference type="InParanoid" id="A0A0C2XM15"/>
<comment type="similarity">
    <text evidence="1 5">Belongs to the R-transferase family.</text>
</comment>
<dbReference type="GO" id="GO:0004057">
    <property type="term" value="F:arginyl-tRNA--protein transferase activity"/>
    <property type="evidence" value="ECO:0007669"/>
    <property type="project" value="UniProtKB-EC"/>
</dbReference>
<protein>
    <recommendedName>
        <fullName evidence="5">Arginyl-tRNA--protein transferase 1</fullName>
        <shortName evidence="5">Arginyltransferase 1</shortName>
        <shortName evidence="5">R-transferase 1</shortName>
        <ecNumber evidence="5">2.3.2.8</ecNumber>
    </recommendedName>
    <alternativeName>
        <fullName evidence="5">Arginine-tRNA--protein transferase 1</fullName>
    </alternativeName>
</protein>
<name>A0A0C2XM15_AMAMK</name>
<evidence type="ECO:0000256" key="4">
    <source>
        <dbReference type="ARBA" id="ARBA00023315"/>
    </source>
</evidence>
<evidence type="ECO:0000256" key="5">
    <source>
        <dbReference type="PIRNR" id="PIRNR037207"/>
    </source>
</evidence>
<dbReference type="InterPro" id="IPR017137">
    <property type="entry name" value="Arg-tRNA-P_Trfase_1_euk"/>
</dbReference>
<organism evidence="8 9">
    <name type="scientific">Amanita muscaria (strain Koide BX008)</name>
    <dbReference type="NCBI Taxonomy" id="946122"/>
    <lineage>
        <taxon>Eukaryota</taxon>
        <taxon>Fungi</taxon>
        <taxon>Dikarya</taxon>
        <taxon>Basidiomycota</taxon>
        <taxon>Agaricomycotina</taxon>
        <taxon>Agaricomycetes</taxon>
        <taxon>Agaricomycetidae</taxon>
        <taxon>Agaricales</taxon>
        <taxon>Pluteineae</taxon>
        <taxon>Amanitaceae</taxon>
        <taxon>Amanita</taxon>
    </lineage>
</organism>
<dbReference type="Pfam" id="PF04377">
    <property type="entry name" value="ATE_C"/>
    <property type="match status" value="1"/>
</dbReference>
<keyword evidence="2 5" id="KW-0808">Transferase</keyword>
<feature type="domain" description="N-end aminoacyl transferase N-terminal" evidence="6">
    <location>
        <begin position="17"/>
        <end position="94"/>
    </location>
</feature>
<evidence type="ECO:0000256" key="3">
    <source>
        <dbReference type="ARBA" id="ARBA00022786"/>
    </source>
</evidence>
<gene>
    <name evidence="8" type="ORF">M378DRAFT_67672</name>
</gene>
<dbReference type="PANTHER" id="PTHR21367:SF1">
    <property type="entry name" value="ARGINYL-TRNA--PROTEIN TRANSFERASE 1"/>
    <property type="match status" value="1"/>
</dbReference>
<dbReference type="InterPro" id="IPR007471">
    <property type="entry name" value="N-end_Aminoacyl_Trfase_N"/>
</dbReference>
<dbReference type="EC" id="2.3.2.8" evidence="5"/>
<dbReference type="Proteomes" id="UP000054549">
    <property type="component" value="Unassembled WGS sequence"/>
</dbReference>
<dbReference type="PANTHER" id="PTHR21367">
    <property type="entry name" value="ARGININE-TRNA-PROTEIN TRANSFERASE 1"/>
    <property type="match status" value="1"/>
</dbReference>
<dbReference type="STRING" id="946122.A0A0C2XM15"/>
<dbReference type="InterPro" id="IPR030700">
    <property type="entry name" value="N-end_Aminoacyl_Trfase"/>
</dbReference>
<comment type="function">
    <text evidence="5">Involved in the post-translational conjugation of arginine to the N-terminal aspartate or glutamate of a protein. This arginylation is required for degradation of the protein via the ubiquitin pathway.</text>
</comment>
<reference evidence="8 9" key="1">
    <citation type="submission" date="2014-04" db="EMBL/GenBank/DDBJ databases">
        <title>Evolutionary Origins and Diversification of the Mycorrhizal Mutualists.</title>
        <authorList>
            <consortium name="DOE Joint Genome Institute"/>
            <consortium name="Mycorrhizal Genomics Consortium"/>
            <person name="Kohler A."/>
            <person name="Kuo A."/>
            <person name="Nagy L.G."/>
            <person name="Floudas D."/>
            <person name="Copeland A."/>
            <person name="Barry K.W."/>
            <person name="Cichocki N."/>
            <person name="Veneault-Fourrey C."/>
            <person name="LaButti K."/>
            <person name="Lindquist E.A."/>
            <person name="Lipzen A."/>
            <person name="Lundell T."/>
            <person name="Morin E."/>
            <person name="Murat C."/>
            <person name="Riley R."/>
            <person name="Ohm R."/>
            <person name="Sun H."/>
            <person name="Tunlid A."/>
            <person name="Henrissat B."/>
            <person name="Grigoriev I.V."/>
            <person name="Hibbett D.S."/>
            <person name="Martin F."/>
        </authorList>
    </citation>
    <scope>NUCLEOTIDE SEQUENCE [LARGE SCALE GENOMIC DNA]</scope>
    <source>
        <strain evidence="8 9">Koide BX008</strain>
    </source>
</reference>
<feature type="domain" description="N-end rule aminoacyl transferase C-terminal" evidence="7">
    <location>
        <begin position="164"/>
        <end position="300"/>
    </location>
</feature>
<evidence type="ECO:0000256" key="2">
    <source>
        <dbReference type="ARBA" id="ARBA00022679"/>
    </source>
</evidence>
<evidence type="ECO:0000259" key="7">
    <source>
        <dbReference type="Pfam" id="PF04377"/>
    </source>
</evidence>